<dbReference type="GO" id="GO:0006508">
    <property type="term" value="P:proteolysis"/>
    <property type="evidence" value="ECO:0007669"/>
    <property type="project" value="InterPro"/>
</dbReference>
<dbReference type="GO" id="GO:0004197">
    <property type="term" value="F:cysteine-type endopeptidase activity"/>
    <property type="evidence" value="ECO:0007669"/>
    <property type="project" value="InterPro"/>
</dbReference>
<dbReference type="OrthoDB" id="3223806at2759"/>
<name>S8FIQ3_FOMSC</name>
<accession>S8FIQ3</accession>
<dbReference type="PANTHER" id="PTHR48104">
    <property type="entry name" value="METACASPASE-4"/>
    <property type="match status" value="1"/>
</dbReference>
<evidence type="ECO:0000256" key="2">
    <source>
        <dbReference type="SAM" id="MobiDB-lite"/>
    </source>
</evidence>
<dbReference type="PANTHER" id="PTHR48104:SF30">
    <property type="entry name" value="METACASPASE-1"/>
    <property type="match status" value="1"/>
</dbReference>
<proteinExistence type="inferred from homology"/>
<feature type="compositionally biased region" description="Basic residues" evidence="2">
    <location>
        <begin position="266"/>
        <end position="278"/>
    </location>
</feature>
<evidence type="ECO:0000313" key="4">
    <source>
        <dbReference type="EMBL" id="EPS98259.1"/>
    </source>
</evidence>
<evidence type="ECO:0000259" key="3">
    <source>
        <dbReference type="Pfam" id="PF00656"/>
    </source>
</evidence>
<feature type="domain" description="Peptidase C14 caspase" evidence="3">
    <location>
        <begin position="31"/>
        <end position="411"/>
    </location>
</feature>
<protein>
    <recommendedName>
        <fullName evidence="3">Peptidase C14 caspase domain-containing protein</fullName>
    </recommendedName>
</protein>
<dbReference type="GO" id="GO:0005737">
    <property type="term" value="C:cytoplasm"/>
    <property type="evidence" value="ECO:0007669"/>
    <property type="project" value="TreeGrafter"/>
</dbReference>
<dbReference type="InParanoid" id="S8FIQ3"/>
<keyword evidence="5" id="KW-1185">Reference proteome</keyword>
<comment type="similarity">
    <text evidence="1">Belongs to the peptidase C14B family.</text>
</comment>
<dbReference type="AlphaFoldDB" id="S8FIQ3"/>
<feature type="compositionally biased region" description="Basic and acidic residues" evidence="2">
    <location>
        <begin position="279"/>
        <end position="302"/>
    </location>
</feature>
<dbReference type="InterPro" id="IPR011600">
    <property type="entry name" value="Pept_C14_caspase"/>
</dbReference>
<sequence>MKIGPKLGPKVLHRLSLPVTPERPRPTRPCKRKALLIGINYSTAGSRLNTDYVELEGPHQDAMGMRDLLIEKYEYKEEDIVLMVDMEGVDPRRKPTRKNMMREIRALVRGAQPGDRFVFLFSGHSDQIPCRDYTEDDGFDEVLLPMDFNGKGKNRLIVDNDLRKLLVDPLPPGAQLMAILDACHSGTLLDLDHYDCNKVYFPWVSLGSRDAKTRHVDVVRKNDTIAPVLHQKTAPAALLESVPTLTSPRSPFSRSLFSPLSPTSKSIRHSRSLHHKAAKQPEEDQHENANEAEQAHRRTARELRRRRTTANMSVSASVSVAAWAAGRTFRPAADVLKQIIPNALCMSPVSFRKCDGNCLAGAMEVPRVISLAACGDSQYTWEYKRGQSMTQDLIQELRQNSCPKLHDLVTTLGYSRYEVSLLLHRAAKRQREAIKEGAQPLYLLEGVNFQDLGSQEKLDMESLFEF</sequence>
<dbReference type="HOGENOM" id="CLU_029389_6_2_1"/>
<dbReference type="eggNOG" id="KOG1546">
    <property type="taxonomic scope" value="Eukaryota"/>
</dbReference>
<dbReference type="EMBL" id="KE504167">
    <property type="protein sequence ID" value="EPS98259.1"/>
    <property type="molecule type" value="Genomic_DNA"/>
</dbReference>
<organism evidence="4 5">
    <name type="scientific">Fomitopsis schrenkii</name>
    <name type="common">Brown rot fungus</name>
    <dbReference type="NCBI Taxonomy" id="2126942"/>
    <lineage>
        <taxon>Eukaryota</taxon>
        <taxon>Fungi</taxon>
        <taxon>Dikarya</taxon>
        <taxon>Basidiomycota</taxon>
        <taxon>Agaricomycotina</taxon>
        <taxon>Agaricomycetes</taxon>
        <taxon>Polyporales</taxon>
        <taxon>Fomitopsis</taxon>
    </lineage>
</organism>
<reference evidence="4 5" key="1">
    <citation type="journal article" date="2012" name="Science">
        <title>The Paleozoic origin of enzymatic lignin decomposition reconstructed from 31 fungal genomes.</title>
        <authorList>
            <person name="Floudas D."/>
            <person name="Binder M."/>
            <person name="Riley R."/>
            <person name="Barry K."/>
            <person name="Blanchette R.A."/>
            <person name="Henrissat B."/>
            <person name="Martinez A.T."/>
            <person name="Otillar R."/>
            <person name="Spatafora J.W."/>
            <person name="Yadav J.S."/>
            <person name="Aerts A."/>
            <person name="Benoit I."/>
            <person name="Boyd A."/>
            <person name="Carlson A."/>
            <person name="Copeland A."/>
            <person name="Coutinho P.M."/>
            <person name="de Vries R.P."/>
            <person name="Ferreira P."/>
            <person name="Findley K."/>
            <person name="Foster B."/>
            <person name="Gaskell J."/>
            <person name="Glotzer D."/>
            <person name="Gorecki P."/>
            <person name="Heitman J."/>
            <person name="Hesse C."/>
            <person name="Hori C."/>
            <person name="Igarashi K."/>
            <person name="Jurgens J.A."/>
            <person name="Kallen N."/>
            <person name="Kersten P."/>
            <person name="Kohler A."/>
            <person name="Kuees U."/>
            <person name="Kumar T.K.A."/>
            <person name="Kuo A."/>
            <person name="LaButti K."/>
            <person name="Larrondo L.F."/>
            <person name="Lindquist E."/>
            <person name="Ling A."/>
            <person name="Lombard V."/>
            <person name="Lucas S."/>
            <person name="Lundell T."/>
            <person name="Martin R."/>
            <person name="McLaughlin D.J."/>
            <person name="Morgenstern I."/>
            <person name="Morin E."/>
            <person name="Murat C."/>
            <person name="Nagy L.G."/>
            <person name="Nolan M."/>
            <person name="Ohm R.A."/>
            <person name="Patyshakuliyeva A."/>
            <person name="Rokas A."/>
            <person name="Ruiz-Duenas F.J."/>
            <person name="Sabat G."/>
            <person name="Salamov A."/>
            <person name="Samejima M."/>
            <person name="Schmutz J."/>
            <person name="Slot J.C."/>
            <person name="St John F."/>
            <person name="Stenlid J."/>
            <person name="Sun H."/>
            <person name="Sun S."/>
            <person name="Syed K."/>
            <person name="Tsang A."/>
            <person name="Wiebenga A."/>
            <person name="Young D."/>
            <person name="Pisabarro A."/>
            <person name="Eastwood D.C."/>
            <person name="Martin F."/>
            <person name="Cullen D."/>
            <person name="Grigoriev I.V."/>
            <person name="Hibbett D.S."/>
        </authorList>
    </citation>
    <scope>NUCLEOTIDE SEQUENCE</scope>
    <source>
        <strain evidence="5">FP-58527</strain>
    </source>
</reference>
<evidence type="ECO:0000256" key="1">
    <source>
        <dbReference type="ARBA" id="ARBA00009005"/>
    </source>
</evidence>
<dbReference type="Pfam" id="PF00656">
    <property type="entry name" value="Peptidase_C14"/>
    <property type="match status" value="1"/>
</dbReference>
<feature type="region of interest" description="Disordered" evidence="2">
    <location>
        <begin position="244"/>
        <end position="308"/>
    </location>
</feature>
<evidence type="ECO:0000313" key="5">
    <source>
        <dbReference type="Proteomes" id="UP000015241"/>
    </source>
</evidence>
<feature type="compositionally biased region" description="Low complexity" evidence="2">
    <location>
        <begin position="244"/>
        <end position="264"/>
    </location>
</feature>
<dbReference type="Gene3D" id="3.40.50.12660">
    <property type="match status" value="1"/>
</dbReference>
<dbReference type="InterPro" id="IPR050452">
    <property type="entry name" value="Metacaspase"/>
</dbReference>
<dbReference type="Proteomes" id="UP000015241">
    <property type="component" value="Unassembled WGS sequence"/>
</dbReference>
<gene>
    <name evidence="4" type="ORF">FOMPIDRAFT_100940</name>
</gene>